<reference evidence="2 3" key="2">
    <citation type="submission" date="2017-09" db="EMBL/GenBank/DDBJ databases">
        <title>Extensive intraspecific genome diversity in a model arbuscular mycorrhizal fungus.</title>
        <authorList>
            <person name="Chen E.C."/>
            <person name="Morin E."/>
            <person name="Beaudet D."/>
            <person name="Noel J."/>
            <person name="Ndikumana S."/>
            <person name="Charron P."/>
            <person name="St-Onge C."/>
            <person name="Giorgi J."/>
            <person name="Grigoriev I.V."/>
            <person name="Roux C."/>
            <person name="Martin F.M."/>
            <person name="Corradi N."/>
        </authorList>
    </citation>
    <scope>NUCLEOTIDE SEQUENCE [LARGE SCALE GENOMIC DNA]</scope>
    <source>
        <strain evidence="2 3">A5</strain>
    </source>
</reference>
<keyword evidence="1" id="KW-0812">Transmembrane</keyword>
<feature type="transmembrane region" description="Helical" evidence="1">
    <location>
        <begin position="56"/>
        <end position="73"/>
    </location>
</feature>
<protein>
    <submittedName>
        <fullName evidence="2">Uncharacterized protein</fullName>
    </submittedName>
</protein>
<dbReference type="AlphaFoldDB" id="A0A2N0ND02"/>
<sequence length="117" mass="13815">MTTINPSQSEIFSFDIPGYKIIIIPTFPQQDNTYSNYSSLVLTVVEDIEELIETDIFKLILFYLFYLFYITNINSRMINYLPQHYICMRQYLRTIPVQNAPSRTVHAGYRNIGYPIQ</sequence>
<accession>A0A2N0ND02</accession>
<keyword evidence="1" id="KW-1133">Transmembrane helix</keyword>
<comment type="caution">
    <text evidence="2">The sequence shown here is derived from an EMBL/GenBank/DDBJ whole genome shotgun (WGS) entry which is preliminary data.</text>
</comment>
<organism evidence="2 3">
    <name type="scientific">Rhizophagus irregularis</name>
    <dbReference type="NCBI Taxonomy" id="588596"/>
    <lineage>
        <taxon>Eukaryota</taxon>
        <taxon>Fungi</taxon>
        <taxon>Fungi incertae sedis</taxon>
        <taxon>Mucoromycota</taxon>
        <taxon>Glomeromycotina</taxon>
        <taxon>Glomeromycetes</taxon>
        <taxon>Glomerales</taxon>
        <taxon>Glomeraceae</taxon>
        <taxon>Rhizophagus</taxon>
    </lineage>
</organism>
<evidence type="ECO:0000313" key="3">
    <source>
        <dbReference type="Proteomes" id="UP000232722"/>
    </source>
</evidence>
<dbReference type="Proteomes" id="UP000232722">
    <property type="component" value="Unassembled WGS sequence"/>
</dbReference>
<keyword evidence="1" id="KW-0472">Membrane</keyword>
<dbReference type="EMBL" id="LLXJ01011026">
    <property type="protein sequence ID" value="PKB92445.1"/>
    <property type="molecule type" value="Genomic_DNA"/>
</dbReference>
<evidence type="ECO:0000256" key="1">
    <source>
        <dbReference type="SAM" id="Phobius"/>
    </source>
</evidence>
<gene>
    <name evidence="2" type="ORF">RhiirA5_444639</name>
</gene>
<proteinExistence type="predicted"/>
<name>A0A2N0ND02_9GLOM</name>
<reference evidence="2 3" key="1">
    <citation type="submission" date="2016-04" db="EMBL/GenBank/DDBJ databases">
        <title>Genome analyses suggest a sexual origin of heterokaryosis in a supposedly ancient asexual fungus.</title>
        <authorList>
            <person name="Ropars J."/>
            <person name="Sedzielewska K."/>
            <person name="Noel J."/>
            <person name="Charron P."/>
            <person name="Farinelli L."/>
            <person name="Marton T."/>
            <person name="Kruger M."/>
            <person name="Pelin A."/>
            <person name="Brachmann A."/>
            <person name="Corradi N."/>
        </authorList>
    </citation>
    <scope>NUCLEOTIDE SEQUENCE [LARGE SCALE GENOMIC DNA]</scope>
    <source>
        <strain evidence="2 3">A5</strain>
    </source>
</reference>
<evidence type="ECO:0000313" key="2">
    <source>
        <dbReference type="EMBL" id="PKB92445.1"/>
    </source>
</evidence>